<comment type="function">
    <text evidence="9">Catalyzes the synthesis of 5,6-dihydrouridine (D), a modified base found in the D-loop of most tRNAs, via the reduction of the C5-C6 double bond in target uridines. Specifically modifies U16 in tRNAs.</text>
</comment>
<feature type="binding site" evidence="12">
    <location>
        <position position="168"/>
    </location>
    <ligand>
        <name>FMN</name>
        <dbReference type="ChEBI" id="CHEBI:58210"/>
    </ligand>
</feature>
<evidence type="ECO:0000256" key="1">
    <source>
        <dbReference type="ARBA" id="ARBA00001917"/>
    </source>
</evidence>
<dbReference type="Proteomes" id="UP000273643">
    <property type="component" value="Unassembled WGS sequence"/>
</dbReference>
<dbReference type="GO" id="GO:0000049">
    <property type="term" value="F:tRNA binding"/>
    <property type="evidence" value="ECO:0007669"/>
    <property type="project" value="UniProtKB-UniRule"/>
</dbReference>
<evidence type="ECO:0000256" key="3">
    <source>
        <dbReference type="ARBA" id="ARBA00022630"/>
    </source>
</evidence>
<keyword evidence="8 9" id="KW-0560">Oxidoreductase</keyword>
<keyword evidence="15" id="KW-1185">Reference proteome</keyword>
<feature type="site" description="Interacts with tRNA; defines subfamily-specific binding signature" evidence="9">
    <location>
        <position position="282"/>
    </location>
</feature>
<comment type="caution">
    <text evidence="14">The sequence shown here is derived from an EMBL/GenBank/DDBJ whole genome shotgun (WGS) entry which is preliminary data.</text>
</comment>
<evidence type="ECO:0000256" key="10">
    <source>
        <dbReference type="PIRNR" id="PIRNR006621"/>
    </source>
</evidence>
<protein>
    <recommendedName>
        <fullName evidence="9">tRNA-dihydrouridine(16) synthase</fullName>
        <ecNumber evidence="9">1.3.1.-</ecNumber>
    </recommendedName>
    <alternativeName>
        <fullName evidence="9">U16-specific dihydrouridine synthase</fullName>
        <shortName evidence="9">U16-specific Dus</shortName>
    </alternativeName>
    <alternativeName>
        <fullName evidence="9">tRNA-dihydrouridine synthase C</fullName>
    </alternativeName>
</protein>
<dbReference type="OrthoDB" id="5289281at2"/>
<dbReference type="InterPro" id="IPR035587">
    <property type="entry name" value="DUS-like_FMN-bd"/>
</dbReference>
<evidence type="ECO:0000256" key="7">
    <source>
        <dbReference type="ARBA" id="ARBA00022884"/>
    </source>
</evidence>
<reference evidence="14 15" key="1">
    <citation type="submission" date="2018-11" db="EMBL/GenBank/DDBJ databases">
        <title>Genomic Encyclopedia of Type Strains, Phase IV (KMG-IV): sequencing the most valuable type-strain genomes for metagenomic binning, comparative biology and taxonomic classification.</title>
        <authorList>
            <person name="Goeker M."/>
        </authorList>
    </citation>
    <scope>NUCLEOTIDE SEQUENCE [LARGE SCALE GENOMIC DNA]</scope>
    <source>
        <strain evidence="14 15">DSM 16974</strain>
    </source>
</reference>
<keyword evidence="5 9" id="KW-0819">tRNA processing</keyword>
<feature type="binding site" evidence="9 12">
    <location>
        <position position="68"/>
    </location>
    <ligand>
        <name>FMN</name>
        <dbReference type="ChEBI" id="CHEBI:58210"/>
    </ligand>
</feature>
<evidence type="ECO:0000256" key="6">
    <source>
        <dbReference type="ARBA" id="ARBA00022857"/>
    </source>
</evidence>
<dbReference type="InterPro" id="IPR032886">
    <property type="entry name" value="DusC"/>
</dbReference>
<accession>A0A3N1NTG5</accession>
<dbReference type="AlphaFoldDB" id="A0A3N1NTG5"/>
<comment type="cofactor">
    <cofactor evidence="1 9 10 12">
        <name>FMN</name>
        <dbReference type="ChEBI" id="CHEBI:58210"/>
    </cofactor>
</comment>
<keyword evidence="7 9" id="KW-0694">RNA-binding</keyword>
<evidence type="ECO:0000256" key="2">
    <source>
        <dbReference type="ARBA" id="ARBA00022555"/>
    </source>
</evidence>
<dbReference type="HAMAP" id="MF_02043">
    <property type="entry name" value="DusC_subfam"/>
    <property type="match status" value="1"/>
</dbReference>
<dbReference type="InterPro" id="IPR042270">
    <property type="entry name" value="DusC_C"/>
</dbReference>
<keyword evidence="4 9" id="KW-0288">FMN</keyword>
<feature type="site" description="Interacts with tRNA; defines subfamily-specific binding signature" evidence="9">
    <location>
        <position position="303"/>
    </location>
</feature>
<dbReference type="InterPro" id="IPR001269">
    <property type="entry name" value="DUS_fam"/>
</dbReference>
<organism evidence="14 15">
    <name type="scientific">Marinimicrobium koreense</name>
    <dbReference type="NCBI Taxonomy" id="306545"/>
    <lineage>
        <taxon>Bacteria</taxon>
        <taxon>Pseudomonadati</taxon>
        <taxon>Pseudomonadota</taxon>
        <taxon>Gammaproteobacteria</taxon>
        <taxon>Cellvibrionales</taxon>
        <taxon>Cellvibrionaceae</taxon>
        <taxon>Marinimicrobium</taxon>
    </lineage>
</organism>
<dbReference type="GO" id="GO:0102262">
    <property type="term" value="F:tRNA-dihydrouridine16 synthase activity"/>
    <property type="evidence" value="ECO:0007669"/>
    <property type="project" value="RHEA"/>
</dbReference>
<dbReference type="RefSeq" id="WP_123636829.1">
    <property type="nucleotide sequence ID" value="NZ_RJUK01000001.1"/>
</dbReference>
<evidence type="ECO:0000256" key="9">
    <source>
        <dbReference type="HAMAP-Rule" id="MF_02043"/>
    </source>
</evidence>
<dbReference type="PIRSF" id="PIRSF006621">
    <property type="entry name" value="Dus"/>
    <property type="match status" value="1"/>
</dbReference>
<dbReference type="Pfam" id="PF01207">
    <property type="entry name" value="Dus"/>
    <property type="match status" value="1"/>
</dbReference>
<keyword evidence="2 9" id="KW-0820">tRNA-binding</keyword>
<feature type="active site" description="Proton donor" evidence="9 11">
    <location>
        <position position="98"/>
    </location>
</feature>
<feature type="site" description="Interacts with tRNA; defines subfamily-specific binding signature" evidence="9">
    <location>
        <position position="280"/>
    </location>
</feature>
<dbReference type="GO" id="GO:0050660">
    <property type="term" value="F:flavin adenine dinucleotide binding"/>
    <property type="evidence" value="ECO:0007669"/>
    <property type="project" value="InterPro"/>
</dbReference>
<feature type="binding site" evidence="9 12">
    <location>
        <begin position="223"/>
        <end position="224"/>
    </location>
    <ligand>
        <name>FMN</name>
        <dbReference type="ChEBI" id="CHEBI:58210"/>
    </ligand>
</feature>
<feature type="domain" description="DUS-like FMN-binding" evidence="13">
    <location>
        <begin position="5"/>
        <end position="308"/>
    </location>
</feature>
<dbReference type="PANTHER" id="PTHR11082">
    <property type="entry name" value="TRNA-DIHYDROURIDINE SYNTHASE"/>
    <property type="match status" value="1"/>
</dbReference>
<evidence type="ECO:0000313" key="15">
    <source>
        <dbReference type="Proteomes" id="UP000273643"/>
    </source>
</evidence>
<dbReference type="InterPro" id="IPR013785">
    <property type="entry name" value="Aldolase_TIM"/>
</dbReference>
<sequence>MQLFLAPMEGVVDYQVRDLLSALGGLDGCVTEFIRVTDSSLPRRVFLRYAPEIEQHCLTPSGTPVKVQLLGGQPEPVARNAQRAVAAGATAIDLNFGCPAKTVNKSDGGACLLREPERVHAIVAAVRNALPDAVPVSAKIRLGFDDASRYLDNALAVYEAGANELTVHARTKRDGYRPPAYWDYIARIREAVAMPVIANGEIWSPEDFERCRAVTGCDRFMLGRGLLARPDLARAIKAQVAGEEYTPMPWREVCQMLHRYYRMSQPHWGTKNASKYCGNRIKQWLMYLQRQYPEAATFFEQIKREREPARFEAAFRQAA</sequence>
<evidence type="ECO:0000256" key="4">
    <source>
        <dbReference type="ARBA" id="ARBA00022643"/>
    </source>
</evidence>
<evidence type="ECO:0000256" key="12">
    <source>
        <dbReference type="PIRSR" id="PIRSR006621-2"/>
    </source>
</evidence>
<feature type="binding site" evidence="9">
    <location>
        <begin position="199"/>
        <end position="201"/>
    </location>
    <ligand>
        <name>FMN</name>
        <dbReference type="ChEBI" id="CHEBI:58210"/>
    </ligand>
</feature>
<dbReference type="InterPro" id="IPR018517">
    <property type="entry name" value="tRNA_hU_synthase_CS"/>
</dbReference>
<keyword evidence="3 9" id="KW-0285">Flavoprotein</keyword>
<dbReference type="Gene3D" id="3.20.20.70">
    <property type="entry name" value="Aldolase class I"/>
    <property type="match status" value="1"/>
</dbReference>
<dbReference type="PANTHER" id="PTHR11082:SF26">
    <property type="entry name" value="TRNA-DIHYDROURIDINE(16) SYNTHASE"/>
    <property type="match status" value="1"/>
</dbReference>
<comment type="similarity">
    <text evidence="9">Belongs to the Dus family. DusC subfamily.</text>
</comment>
<dbReference type="EC" id="1.3.1.-" evidence="9"/>
<dbReference type="Gene3D" id="1.20.225.30">
    <property type="entry name" value="Dihydrouridine synthase, C-terminal recognition domain"/>
    <property type="match status" value="1"/>
</dbReference>
<proteinExistence type="inferred from homology"/>
<keyword evidence="12" id="KW-0547">Nucleotide-binding</keyword>
<feature type="site" description="Interacts with tRNA" evidence="9">
    <location>
        <position position="287"/>
    </location>
</feature>
<evidence type="ECO:0000256" key="8">
    <source>
        <dbReference type="ARBA" id="ARBA00023002"/>
    </source>
</evidence>
<feature type="site" description="Interacts with tRNA" evidence="9">
    <location>
        <position position="176"/>
    </location>
</feature>
<keyword evidence="6 9" id="KW-0521">NADP</keyword>
<feature type="site" description="Interacts with tRNA; defines subfamily-specific binding signature" evidence="9">
    <location>
        <position position="35"/>
    </location>
</feature>
<feature type="site" description="Interacts with tRNA" evidence="9">
    <location>
        <position position="95"/>
    </location>
</feature>
<dbReference type="CDD" id="cd02801">
    <property type="entry name" value="DUS_like_FMN"/>
    <property type="match status" value="1"/>
</dbReference>
<comment type="catalytic activity">
    <reaction evidence="9">
        <text>5,6-dihydrouridine(16) in tRNA + NAD(+) = uridine(16) in tRNA + NADH + H(+)</text>
        <dbReference type="Rhea" id="RHEA:53380"/>
        <dbReference type="Rhea" id="RHEA-COMP:13543"/>
        <dbReference type="Rhea" id="RHEA-COMP:13544"/>
        <dbReference type="ChEBI" id="CHEBI:15378"/>
        <dbReference type="ChEBI" id="CHEBI:57540"/>
        <dbReference type="ChEBI" id="CHEBI:57945"/>
        <dbReference type="ChEBI" id="CHEBI:65315"/>
        <dbReference type="ChEBI" id="CHEBI:74443"/>
    </reaction>
</comment>
<evidence type="ECO:0000313" key="14">
    <source>
        <dbReference type="EMBL" id="ROQ19475.1"/>
    </source>
</evidence>
<name>A0A3N1NTG5_9GAMM</name>
<gene>
    <name evidence="9" type="primary">dusC</name>
    <name evidence="14" type="ORF">EDC38_0057</name>
</gene>
<feature type="binding site" evidence="9 12">
    <location>
        <position position="139"/>
    </location>
    <ligand>
        <name>FMN</name>
        <dbReference type="ChEBI" id="CHEBI:58210"/>
    </ligand>
</feature>
<comment type="catalytic activity">
    <reaction evidence="9">
        <text>5,6-dihydrouridine(16) in tRNA + NADP(+) = uridine(16) in tRNA + NADPH + H(+)</text>
        <dbReference type="Rhea" id="RHEA:53376"/>
        <dbReference type="Rhea" id="RHEA-COMP:13543"/>
        <dbReference type="Rhea" id="RHEA-COMP:13544"/>
        <dbReference type="ChEBI" id="CHEBI:15378"/>
        <dbReference type="ChEBI" id="CHEBI:57783"/>
        <dbReference type="ChEBI" id="CHEBI:58349"/>
        <dbReference type="ChEBI" id="CHEBI:65315"/>
        <dbReference type="ChEBI" id="CHEBI:74443"/>
    </reaction>
</comment>
<dbReference type="PROSITE" id="PS01136">
    <property type="entry name" value="UPF0034"/>
    <property type="match status" value="1"/>
</dbReference>
<dbReference type="GO" id="GO:0010181">
    <property type="term" value="F:FMN binding"/>
    <property type="evidence" value="ECO:0007669"/>
    <property type="project" value="UniProtKB-UniRule"/>
</dbReference>
<dbReference type="SUPFAM" id="SSF51395">
    <property type="entry name" value="FMN-linked oxidoreductases"/>
    <property type="match status" value="1"/>
</dbReference>
<evidence type="ECO:0000256" key="11">
    <source>
        <dbReference type="PIRSR" id="PIRSR006621-1"/>
    </source>
</evidence>
<comment type="similarity">
    <text evidence="10">Belongs to the dus family.</text>
</comment>
<evidence type="ECO:0000259" key="13">
    <source>
        <dbReference type="Pfam" id="PF01207"/>
    </source>
</evidence>
<dbReference type="EMBL" id="RJUK01000001">
    <property type="protein sequence ID" value="ROQ19475.1"/>
    <property type="molecule type" value="Genomic_DNA"/>
</dbReference>
<evidence type="ECO:0000256" key="5">
    <source>
        <dbReference type="ARBA" id="ARBA00022694"/>
    </source>
</evidence>